<dbReference type="AlphaFoldDB" id="A0ABD1R681"/>
<organism evidence="2 3">
    <name type="scientific">Forsythia ovata</name>
    <dbReference type="NCBI Taxonomy" id="205694"/>
    <lineage>
        <taxon>Eukaryota</taxon>
        <taxon>Viridiplantae</taxon>
        <taxon>Streptophyta</taxon>
        <taxon>Embryophyta</taxon>
        <taxon>Tracheophyta</taxon>
        <taxon>Spermatophyta</taxon>
        <taxon>Magnoliopsida</taxon>
        <taxon>eudicotyledons</taxon>
        <taxon>Gunneridae</taxon>
        <taxon>Pentapetalae</taxon>
        <taxon>asterids</taxon>
        <taxon>lamiids</taxon>
        <taxon>Lamiales</taxon>
        <taxon>Oleaceae</taxon>
        <taxon>Forsythieae</taxon>
        <taxon>Forsythia</taxon>
    </lineage>
</organism>
<keyword evidence="1" id="KW-1133">Transmembrane helix</keyword>
<protein>
    <submittedName>
        <fullName evidence="2">Uncharacterized protein</fullName>
    </submittedName>
</protein>
<dbReference type="Proteomes" id="UP001604277">
    <property type="component" value="Unassembled WGS sequence"/>
</dbReference>
<keyword evidence="3" id="KW-1185">Reference proteome</keyword>
<accession>A0ABD1R681</accession>
<keyword evidence="1" id="KW-0472">Membrane</keyword>
<sequence length="177" mass="20220">MSSVQHRRFPNGFWKVKNRDMAVDEIIRERRVAIMSGKLKGRQLFEAVERASEVELNWNDDEICSDCLNMLQEREVNNENLEKNQEDFGTHFRRTCSFSDEKAAISEMLVVEAETKVERGVEEKGGVSRNLRGGGQRCVRALAWFAIVSMLFTLGLIISMSCSGNYVLEKEVILIPT</sequence>
<feature type="transmembrane region" description="Helical" evidence="1">
    <location>
        <begin position="141"/>
        <end position="160"/>
    </location>
</feature>
<name>A0ABD1R681_9LAMI</name>
<dbReference type="EMBL" id="JBFOLJ010000013">
    <property type="protein sequence ID" value="KAL2482694.1"/>
    <property type="molecule type" value="Genomic_DNA"/>
</dbReference>
<gene>
    <name evidence="2" type="ORF">Fot_44138</name>
</gene>
<evidence type="ECO:0000256" key="1">
    <source>
        <dbReference type="SAM" id="Phobius"/>
    </source>
</evidence>
<evidence type="ECO:0000313" key="3">
    <source>
        <dbReference type="Proteomes" id="UP001604277"/>
    </source>
</evidence>
<evidence type="ECO:0000313" key="2">
    <source>
        <dbReference type="EMBL" id="KAL2482694.1"/>
    </source>
</evidence>
<keyword evidence="1" id="KW-0812">Transmembrane</keyword>
<reference evidence="3" key="1">
    <citation type="submission" date="2024-07" db="EMBL/GenBank/DDBJ databases">
        <title>Two chromosome-level genome assemblies of Korean endemic species Abeliophyllum distichum and Forsythia ovata (Oleaceae).</title>
        <authorList>
            <person name="Jang H."/>
        </authorList>
    </citation>
    <scope>NUCLEOTIDE SEQUENCE [LARGE SCALE GENOMIC DNA]</scope>
</reference>
<comment type="caution">
    <text evidence="2">The sequence shown here is derived from an EMBL/GenBank/DDBJ whole genome shotgun (WGS) entry which is preliminary data.</text>
</comment>
<proteinExistence type="predicted"/>